<organism evidence="2 3">
    <name type="scientific">Apatococcus fuscideae</name>
    <dbReference type="NCBI Taxonomy" id="2026836"/>
    <lineage>
        <taxon>Eukaryota</taxon>
        <taxon>Viridiplantae</taxon>
        <taxon>Chlorophyta</taxon>
        <taxon>core chlorophytes</taxon>
        <taxon>Trebouxiophyceae</taxon>
        <taxon>Chlorellales</taxon>
        <taxon>Chlorellaceae</taxon>
        <taxon>Apatococcus</taxon>
    </lineage>
</organism>
<reference evidence="2 3" key="1">
    <citation type="journal article" date="2024" name="Nat. Commun.">
        <title>Phylogenomics reveals the evolutionary origins of lichenization in chlorophyte algae.</title>
        <authorList>
            <person name="Puginier C."/>
            <person name="Libourel C."/>
            <person name="Otte J."/>
            <person name="Skaloud P."/>
            <person name="Haon M."/>
            <person name="Grisel S."/>
            <person name="Petersen M."/>
            <person name="Berrin J.G."/>
            <person name="Delaux P.M."/>
            <person name="Dal Grande F."/>
            <person name="Keller J."/>
        </authorList>
    </citation>
    <scope>NUCLEOTIDE SEQUENCE [LARGE SCALE GENOMIC DNA]</scope>
    <source>
        <strain evidence="2 3">SAG 2523</strain>
    </source>
</reference>
<keyword evidence="3" id="KW-1185">Reference proteome</keyword>
<evidence type="ECO:0000256" key="1">
    <source>
        <dbReference type="SAM" id="MobiDB-lite"/>
    </source>
</evidence>
<comment type="caution">
    <text evidence="2">The sequence shown here is derived from an EMBL/GenBank/DDBJ whole genome shotgun (WGS) entry which is preliminary data.</text>
</comment>
<evidence type="ECO:0000313" key="3">
    <source>
        <dbReference type="Proteomes" id="UP001485043"/>
    </source>
</evidence>
<dbReference type="EMBL" id="JALJOV010001193">
    <property type="protein sequence ID" value="KAK9852355.1"/>
    <property type="molecule type" value="Genomic_DNA"/>
</dbReference>
<feature type="region of interest" description="Disordered" evidence="1">
    <location>
        <begin position="168"/>
        <end position="187"/>
    </location>
</feature>
<gene>
    <name evidence="2" type="ORF">WJX84_003440</name>
</gene>
<name>A0AAW1SRM3_9CHLO</name>
<accession>A0AAW1SRM3</accession>
<feature type="compositionally biased region" description="Basic residues" evidence="1">
    <location>
        <begin position="105"/>
        <end position="118"/>
    </location>
</feature>
<feature type="compositionally biased region" description="Polar residues" evidence="1">
    <location>
        <begin position="171"/>
        <end position="180"/>
    </location>
</feature>
<sequence length="379" mass="40880">MRASGCSNAAIKILHEVVRGYYCPFDQQNLQNIRIPASLQKTARQVETTGSLIQSGFTALSPVISLVANSGKQPGQSVDEASPVSPAKHNVLSCSDRPAADLPSPRKHKKSKKNKKAKVAIQKPEEDDDFALLEQAIAQNQQQQIAKPAAPPTAHLPSPAAKRNISMHETYGSSDPSPAENQHGPGMDRAAFATQGLRLFDSIRAAFHMVADSRPSPFIDAGLRGFTPKDAAEALQLLEHAHSLVTRGAHPGSDYGAVEQYLDPQVNPQCPFWAHMNLYGHIERLMQELKHARKQDKSLRGKGEAPGIAAGHSTISHIKVVEMQRGLKPMRRNINIVSALVDLARIATLDAEIAPAAILQIAQIHAAQSCHDESSAAPA</sequence>
<dbReference type="Proteomes" id="UP001485043">
    <property type="component" value="Unassembled WGS sequence"/>
</dbReference>
<protein>
    <submittedName>
        <fullName evidence="2">Uncharacterized protein</fullName>
    </submittedName>
</protein>
<dbReference type="AlphaFoldDB" id="A0AAW1SRM3"/>
<evidence type="ECO:0000313" key="2">
    <source>
        <dbReference type="EMBL" id="KAK9852355.1"/>
    </source>
</evidence>
<proteinExistence type="predicted"/>
<feature type="region of interest" description="Disordered" evidence="1">
    <location>
        <begin position="71"/>
        <end position="124"/>
    </location>
</feature>